<dbReference type="Proteomes" id="UP000727857">
    <property type="component" value="Unassembled WGS sequence"/>
</dbReference>
<evidence type="ECO:0000313" key="2">
    <source>
        <dbReference type="Proteomes" id="UP000727857"/>
    </source>
</evidence>
<accession>A0A940ID15</accession>
<proteinExistence type="predicted"/>
<comment type="caution">
    <text evidence="1">The sequence shown here is derived from an EMBL/GenBank/DDBJ whole genome shotgun (WGS) entry which is preliminary data.</text>
</comment>
<evidence type="ECO:0000313" key="1">
    <source>
        <dbReference type="EMBL" id="MBO8423717.1"/>
    </source>
</evidence>
<dbReference type="AlphaFoldDB" id="A0A940ID15"/>
<protein>
    <submittedName>
        <fullName evidence="1">Uncharacterized protein</fullName>
    </submittedName>
</protein>
<name>A0A940ID15_9FIRM</name>
<reference evidence="1" key="1">
    <citation type="submission" date="2020-10" db="EMBL/GenBank/DDBJ databases">
        <authorList>
            <person name="Gilroy R."/>
        </authorList>
    </citation>
    <scope>NUCLEOTIDE SEQUENCE</scope>
    <source>
        <strain evidence="1">517</strain>
    </source>
</reference>
<gene>
    <name evidence="1" type="ORF">IAB16_01650</name>
</gene>
<sequence>MKIFSAEVAVTRDDLHKHLKYPFRHLRDAEKLTVRYSYSPKRYEGDDSYALARAAFSASYPEGAEPSCADIEAELPLNNHLTLSLEREGKLVGTAHRHAPDAEYYVTAASASPGFTPTAVEKGEWAVVLSAHAVLDEKLTATIEVEAE</sequence>
<organism evidence="1 2">
    <name type="scientific">Candidatus Stercoripulliclostridium pullicola</name>
    <dbReference type="NCBI Taxonomy" id="2840953"/>
    <lineage>
        <taxon>Bacteria</taxon>
        <taxon>Bacillati</taxon>
        <taxon>Bacillota</taxon>
        <taxon>Clostridia</taxon>
        <taxon>Eubacteriales</taxon>
        <taxon>Candidatus Stercoripulliclostridium</taxon>
    </lineage>
</organism>
<dbReference type="EMBL" id="JADINF010000041">
    <property type="protein sequence ID" value="MBO8423717.1"/>
    <property type="molecule type" value="Genomic_DNA"/>
</dbReference>
<reference evidence="1" key="2">
    <citation type="journal article" date="2021" name="PeerJ">
        <title>Extensive microbial diversity within the chicken gut microbiome revealed by metagenomics and culture.</title>
        <authorList>
            <person name="Gilroy R."/>
            <person name="Ravi A."/>
            <person name="Getino M."/>
            <person name="Pursley I."/>
            <person name="Horton D.L."/>
            <person name="Alikhan N.F."/>
            <person name="Baker D."/>
            <person name="Gharbi K."/>
            <person name="Hall N."/>
            <person name="Watson M."/>
            <person name="Adriaenssens E.M."/>
            <person name="Foster-Nyarko E."/>
            <person name="Jarju S."/>
            <person name="Secka A."/>
            <person name="Antonio M."/>
            <person name="Oren A."/>
            <person name="Chaudhuri R.R."/>
            <person name="La Ragione R."/>
            <person name="Hildebrand F."/>
            <person name="Pallen M.J."/>
        </authorList>
    </citation>
    <scope>NUCLEOTIDE SEQUENCE</scope>
    <source>
        <strain evidence="1">517</strain>
    </source>
</reference>